<dbReference type="Proteomes" id="UP000020561">
    <property type="component" value="Unassembled WGS sequence"/>
</dbReference>
<accession>X7XQE0</accession>
<reference evidence="1 2" key="1">
    <citation type="submission" date="2013-12" db="EMBL/GenBank/DDBJ databases">
        <authorList>
            <person name="Brown-Elliot B."/>
            <person name="Wallace R."/>
            <person name="Lenaerts A."/>
            <person name="Ordway D."/>
            <person name="DeGroote M.A."/>
            <person name="Parker T."/>
            <person name="Sizemore C."/>
            <person name="Tallon L.J."/>
            <person name="Sadzewicz L.K."/>
            <person name="Sengamalay N."/>
            <person name="Fraser C.M."/>
            <person name="Hine E."/>
            <person name="Shefchek K.A."/>
            <person name="Das S.P."/>
            <person name="Tettelin H."/>
        </authorList>
    </citation>
    <scope>NUCLEOTIDE SEQUENCE [LARGE SCALE GENOMIC DNA]</scope>
    <source>
        <strain evidence="1 2">662</strain>
    </source>
</reference>
<protein>
    <submittedName>
        <fullName evidence="1">Uncharacterized protein</fullName>
    </submittedName>
</protein>
<dbReference type="PATRIC" id="fig|1299326.3.peg.6683"/>
<name>X7XQE0_MYCKA</name>
<evidence type="ECO:0000313" key="2">
    <source>
        <dbReference type="Proteomes" id="UP000020561"/>
    </source>
</evidence>
<proteinExistence type="predicted"/>
<sequence>MSVAPDRTVALQDRFFRALPEMAVPLASRYAADARLLVLNEPAEHAA</sequence>
<gene>
    <name evidence="1" type="ORF">I545_6965</name>
</gene>
<organism evidence="1 2">
    <name type="scientific">Mycobacterium kansasii 662</name>
    <dbReference type="NCBI Taxonomy" id="1299326"/>
    <lineage>
        <taxon>Bacteria</taxon>
        <taxon>Bacillati</taxon>
        <taxon>Actinomycetota</taxon>
        <taxon>Actinomycetes</taxon>
        <taxon>Mycobacteriales</taxon>
        <taxon>Mycobacteriaceae</taxon>
        <taxon>Mycobacterium</taxon>
    </lineage>
</organism>
<comment type="caution">
    <text evidence="1">The sequence shown here is derived from an EMBL/GenBank/DDBJ whole genome shotgun (WGS) entry which is preliminary data.</text>
</comment>
<dbReference type="AlphaFoldDB" id="X7XQE0"/>
<evidence type="ECO:0000313" key="1">
    <source>
        <dbReference type="EMBL" id="ETZ96492.1"/>
    </source>
</evidence>
<dbReference type="RefSeq" id="WP_368072834.1">
    <property type="nucleotide sequence ID" value="NZ_JAOA01000045.1"/>
</dbReference>
<dbReference type="EMBL" id="JAOA01000045">
    <property type="protein sequence ID" value="ETZ96492.1"/>
    <property type="molecule type" value="Genomic_DNA"/>
</dbReference>